<comment type="caution">
    <text evidence="8">The sequence shown here is derived from an EMBL/GenBank/DDBJ whole genome shotgun (WGS) entry which is preliminary data.</text>
</comment>
<feature type="domain" description="YknX-like barrel-sandwich hybrid" evidence="7">
    <location>
        <begin position="63"/>
        <end position="216"/>
    </location>
</feature>
<sequence length="443" mass="50033">MRKNRWLQLGIILFIAVNLFLVLQDDEMKIDRISYVNDWSASFTADLKNEMYKPVVLSAANEEQIYFDRSKGIFQEFLVSEGDEVTEGTGLYTYRVENYYETEADFLQQIERVNGEIEALESAISQIENYAIPSNEFNPSSSVLITEEDIFVEIPESQLEAEFMKEQYLVEKEHELTAKNLELTSLENQLSELRSTGDMLTVESPYAGIIKHISTELADPLIIIESVELQASGNLTEVERTEVKEGMPAVLQLEKSAVMLEGVVDSLAHSPASLEVDEESNYKFTATFTEGLEDEETDEDTDTNEDEETDEDTDTNEDKETDEDTETDVELLPGYHGTLMITLEESIGAVAIFENAFIDHGVWQMNNDGTLQRREIETGLFDDHQVEIINGLESGVNVAAGPVKQLRNGATFITPIQWRELNRGSLSPDRPEWKSFVSGILSR</sequence>
<comment type="subcellular location">
    <subcellularLocation>
        <location evidence="1">Cell envelope</location>
    </subcellularLocation>
</comment>
<organism evidence="8 9">
    <name type="scientific">Oceanobacillus luteolus</name>
    <dbReference type="NCBI Taxonomy" id="1274358"/>
    <lineage>
        <taxon>Bacteria</taxon>
        <taxon>Bacillati</taxon>
        <taxon>Bacillota</taxon>
        <taxon>Bacilli</taxon>
        <taxon>Bacillales</taxon>
        <taxon>Bacillaceae</taxon>
        <taxon>Oceanobacillus</taxon>
    </lineage>
</organism>
<feature type="compositionally biased region" description="Acidic residues" evidence="4">
    <location>
        <begin position="291"/>
        <end position="328"/>
    </location>
</feature>
<evidence type="ECO:0000313" key="9">
    <source>
        <dbReference type="Proteomes" id="UP001597221"/>
    </source>
</evidence>
<dbReference type="Proteomes" id="UP001597221">
    <property type="component" value="Unassembled WGS sequence"/>
</dbReference>
<name>A0ABW4HUL3_9BACI</name>
<evidence type="ECO:0000256" key="1">
    <source>
        <dbReference type="ARBA" id="ARBA00004196"/>
    </source>
</evidence>
<feature type="coiled-coil region" evidence="3">
    <location>
        <begin position="103"/>
        <end position="130"/>
    </location>
</feature>
<dbReference type="PANTHER" id="PTHR32347">
    <property type="entry name" value="EFFLUX SYSTEM COMPONENT YKNX-RELATED"/>
    <property type="match status" value="1"/>
</dbReference>
<keyword evidence="9" id="KW-1185">Reference proteome</keyword>
<evidence type="ECO:0000256" key="3">
    <source>
        <dbReference type="SAM" id="Coils"/>
    </source>
</evidence>
<keyword evidence="2 3" id="KW-0175">Coiled coil</keyword>
<feature type="transmembrane region" description="Helical" evidence="5">
    <location>
        <begin position="6"/>
        <end position="23"/>
    </location>
</feature>
<accession>A0ABW4HUL3</accession>
<dbReference type="Pfam" id="PF25984">
    <property type="entry name" value="BSH_YknX"/>
    <property type="match status" value="1"/>
</dbReference>
<evidence type="ECO:0000256" key="5">
    <source>
        <dbReference type="SAM" id="Phobius"/>
    </source>
</evidence>
<gene>
    <name evidence="8" type="ORF">ACFSBH_16985</name>
</gene>
<evidence type="ECO:0000256" key="4">
    <source>
        <dbReference type="SAM" id="MobiDB-lite"/>
    </source>
</evidence>
<protein>
    <submittedName>
        <fullName evidence="8">Efflux RND transporter periplasmic adaptor subunit</fullName>
    </submittedName>
</protein>
<keyword evidence="5" id="KW-0812">Transmembrane</keyword>
<evidence type="ECO:0000313" key="8">
    <source>
        <dbReference type="EMBL" id="MFD1609314.1"/>
    </source>
</evidence>
<proteinExistence type="predicted"/>
<keyword evidence="5" id="KW-0472">Membrane</keyword>
<evidence type="ECO:0000256" key="2">
    <source>
        <dbReference type="ARBA" id="ARBA00023054"/>
    </source>
</evidence>
<evidence type="ECO:0000259" key="6">
    <source>
        <dbReference type="Pfam" id="PF25967"/>
    </source>
</evidence>
<dbReference type="InterPro" id="IPR058627">
    <property type="entry name" value="MdtA-like_C"/>
</dbReference>
<keyword evidence="5" id="KW-1133">Transmembrane helix</keyword>
<dbReference type="EMBL" id="JBHUDE010000153">
    <property type="protein sequence ID" value="MFD1609314.1"/>
    <property type="molecule type" value="Genomic_DNA"/>
</dbReference>
<dbReference type="RefSeq" id="WP_379598736.1">
    <property type="nucleotide sequence ID" value="NZ_JBHUDE010000153.1"/>
</dbReference>
<feature type="region of interest" description="Disordered" evidence="4">
    <location>
        <begin position="288"/>
        <end position="328"/>
    </location>
</feature>
<dbReference type="InterPro" id="IPR058639">
    <property type="entry name" value="BSH_YknX-like"/>
</dbReference>
<evidence type="ECO:0000259" key="7">
    <source>
        <dbReference type="Pfam" id="PF25984"/>
    </source>
</evidence>
<dbReference type="Gene3D" id="2.40.420.20">
    <property type="match status" value="1"/>
</dbReference>
<reference evidence="9" key="1">
    <citation type="journal article" date="2019" name="Int. J. Syst. Evol. Microbiol.">
        <title>The Global Catalogue of Microorganisms (GCM) 10K type strain sequencing project: providing services to taxonomists for standard genome sequencing and annotation.</title>
        <authorList>
            <consortium name="The Broad Institute Genomics Platform"/>
            <consortium name="The Broad Institute Genome Sequencing Center for Infectious Disease"/>
            <person name="Wu L."/>
            <person name="Ma J."/>
        </authorList>
    </citation>
    <scope>NUCLEOTIDE SEQUENCE [LARGE SCALE GENOMIC DNA]</scope>
    <source>
        <strain evidence="9">CGMCC 1.12376</strain>
    </source>
</reference>
<feature type="coiled-coil region" evidence="3">
    <location>
        <begin position="169"/>
        <end position="196"/>
    </location>
</feature>
<feature type="domain" description="Multidrug resistance protein MdtA-like C-terminal permuted SH3" evidence="6">
    <location>
        <begin position="362"/>
        <end position="398"/>
    </location>
</feature>
<dbReference type="InterPro" id="IPR050465">
    <property type="entry name" value="UPF0194_transport"/>
</dbReference>
<dbReference type="PANTHER" id="PTHR32347:SF14">
    <property type="entry name" value="EFFLUX SYSTEM COMPONENT YKNX-RELATED"/>
    <property type="match status" value="1"/>
</dbReference>
<dbReference type="Pfam" id="PF25967">
    <property type="entry name" value="RND-MFP_C"/>
    <property type="match status" value="1"/>
</dbReference>